<dbReference type="KEGG" id="pgin:FRZ67_17970"/>
<dbReference type="RefSeq" id="WP_147191830.1">
    <property type="nucleotide sequence ID" value="NZ_CP042435.1"/>
</dbReference>
<sequence>MKLSKNKRLRHIVLWVLRVFNPGTIRVKHPFTGGKLVLDAYMHKGYWFRGKDVEKDTMDLFRLLIEPGSTVIEVGGHIGFMTQYFSSLTGEGGKVYVFEPADNNLVFLRKNIEISKFKNIILIEKAVSDAAGIATFYIENITGQNNSLVNDHIGPNSHKNIKDERKKVVVEIETISLDDFILKEEIHKTGFIKIDIESAELLALKGMINILREHKPRIMFEISRDQKEIFSILKSYEYLIFDVEKNKLESINYGNVFCIHVSDQEGLKRMQ</sequence>
<dbReference type="InterPro" id="IPR029063">
    <property type="entry name" value="SAM-dependent_MTases_sf"/>
</dbReference>
<dbReference type="GO" id="GO:0032259">
    <property type="term" value="P:methylation"/>
    <property type="evidence" value="ECO:0007669"/>
    <property type="project" value="UniProtKB-KW"/>
</dbReference>
<keyword evidence="3" id="KW-1185">Reference proteome</keyword>
<keyword evidence="2" id="KW-0489">Methyltransferase</keyword>
<protein>
    <submittedName>
        <fullName evidence="2">FkbM family methyltransferase</fullName>
    </submittedName>
</protein>
<dbReference type="Proteomes" id="UP000321533">
    <property type="component" value="Chromosome"/>
</dbReference>
<dbReference type="OrthoDB" id="9785375at2"/>
<reference evidence="2 3" key="1">
    <citation type="journal article" date="2016" name="Int. J. Syst. Evol. Microbiol.">
        <title>Panacibacter ginsenosidivorans gen. nov., sp. nov., with ginsenoside converting activity isolated from soil of a ginseng field.</title>
        <authorList>
            <person name="Siddiqi M.Z."/>
            <person name="Muhammad Shafi S."/>
            <person name="Choi K.D."/>
            <person name="Im W.T."/>
        </authorList>
    </citation>
    <scope>NUCLEOTIDE SEQUENCE [LARGE SCALE GENOMIC DNA]</scope>
    <source>
        <strain evidence="2 3">Gsoil1550</strain>
    </source>
</reference>
<gene>
    <name evidence="2" type="ORF">FRZ67_17970</name>
</gene>
<dbReference type="InterPro" id="IPR006342">
    <property type="entry name" value="FkbM_mtfrase"/>
</dbReference>
<evidence type="ECO:0000259" key="1">
    <source>
        <dbReference type="Pfam" id="PF05050"/>
    </source>
</evidence>
<accession>A0A5B8VFI2</accession>
<evidence type="ECO:0000313" key="3">
    <source>
        <dbReference type="Proteomes" id="UP000321533"/>
    </source>
</evidence>
<organism evidence="2 3">
    <name type="scientific">Panacibacter ginsenosidivorans</name>
    <dbReference type="NCBI Taxonomy" id="1813871"/>
    <lineage>
        <taxon>Bacteria</taxon>
        <taxon>Pseudomonadati</taxon>
        <taxon>Bacteroidota</taxon>
        <taxon>Chitinophagia</taxon>
        <taxon>Chitinophagales</taxon>
        <taxon>Chitinophagaceae</taxon>
        <taxon>Panacibacter</taxon>
    </lineage>
</organism>
<dbReference type="Gene3D" id="3.40.50.150">
    <property type="entry name" value="Vaccinia Virus protein VP39"/>
    <property type="match status" value="1"/>
</dbReference>
<name>A0A5B8VFI2_9BACT</name>
<dbReference type="SUPFAM" id="SSF53335">
    <property type="entry name" value="S-adenosyl-L-methionine-dependent methyltransferases"/>
    <property type="match status" value="1"/>
</dbReference>
<dbReference type="NCBIfam" id="TIGR01444">
    <property type="entry name" value="fkbM_fam"/>
    <property type="match status" value="1"/>
</dbReference>
<dbReference type="PANTHER" id="PTHR34203">
    <property type="entry name" value="METHYLTRANSFERASE, FKBM FAMILY PROTEIN"/>
    <property type="match status" value="1"/>
</dbReference>
<proteinExistence type="predicted"/>
<dbReference type="PANTHER" id="PTHR34203:SF15">
    <property type="entry name" value="SLL1173 PROTEIN"/>
    <property type="match status" value="1"/>
</dbReference>
<dbReference type="EMBL" id="CP042435">
    <property type="protein sequence ID" value="QEC69108.1"/>
    <property type="molecule type" value="Genomic_DNA"/>
</dbReference>
<evidence type="ECO:0000313" key="2">
    <source>
        <dbReference type="EMBL" id="QEC69108.1"/>
    </source>
</evidence>
<dbReference type="AlphaFoldDB" id="A0A5B8VFI2"/>
<keyword evidence="2" id="KW-0808">Transferase</keyword>
<dbReference type="Pfam" id="PF05050">
    <property type="entry name" value="Methyltransf_21"/>
    <property type="match status" value="1"/>
</dbReference>
<dbReference type="GO" id="GO:0008168">
    <property type="term" value="F:methyltransferase activity"/>
    <property type="evidence" value="ECO:0007669"/>
    <property type="project" value="UniProtKB-KW"/>
</dbReference>
<feature type="domain" description="Methyltransferase FkbM" evidence="1">
    <location>
        <begin position="73"/>
        <end position="238"/>
    </location>
</feature>
<dbReference type="InterPro" id="IPR052514">
    <property type="entry name" value="SAM-dependent_MTase"/>
</dbReference>